<evidence type="ECO:0000256" key="2">
    <source>
        <dbReference type="ARBA" id="ARBA00007783"/>
    </source>
</evidence>
<evidence type="ECO:0000256" key="4">
    <source>
        <dbReference type="SAM" id="Phobius"/>
    </source>
</evidence>
<dbReference type="GO" id="GO:0005886">
    <property type="term" value="C:plasma membrane"/>
    <property type="evidence" value="ECO:0007669"/>
    <property type="project" value="UniProtKB-SubCell"/>
</dbReference>
<evidence type="ECO:0000256" key="3">
    <source>
        <dbReference type="ARBA" id="ARBA00022448"/>
    </source>
</evidence>
<feature type="transmembrane region" description="Helical" evidence="4">
    <location>
        <begin position="63"/>
        <end position="84"/>
    </location>
</feature>
<feature type="transmembrane region" description="Helical" evidence="4">
    <location>
        <begin position="229"/>
        <end position="247"/>
    </location>
</feature>
<gene>
    <name evidence="5" type="primary">rkpT</name>
</gene>
<comment type="subcellular location">
    <subcellularLocation>
        <location evidence="1">Cell inner membrane</location>
        <topology evidence="1">Multi-pass membrane protein</topology>
    </subcellularLocation>
</comment>
<keyword evidence="3" id="KW-0813">Transport</keyword>
<evidence type="ECO:0000313" key="5">
    <source>
        <dbReference type="EMBL" id="CAB62158.1"/>
    </source>
</evidence>
<reference evidence="5" key="1">
    <citation type="journal article" date="2001" name="Mol. Plant Microbe Interact.">
        <title>The rkp-3 gene region of Sinorhizobium meliloti Rm41 contains strain-specific genes that determine K antigen structure.</title>
        <authorList>
            <person name="Kiss E."/>
            <person name="Kereszt A."/>
            <person name="Barta F."/>
            <person name="Stephens S."/>
            <person name="Reuhs B."/>
            <person name="Kondorosi A."/>
            <person name="Putnoky P."/>
        </authorList>
    </citation>
    <scope>NUCLEOTIDE SEQUENCE</scope>
    <source>
        <strain evidence="5">Rm41</strain>
    </source>
</reference>
<dbReference type="GO" id="GO:0015920">
    <property type="term" value="P:lipopolysaccharide transport"/>
    <property type="evidence" value="ECO:0007669"/>
    <property type="project" value="TreeGrafter"/>
</dbReference>
<accession>Q9R9L8</accession>
<keyword evidence="4" id="KW-1133">Transmembrane helix</keyword>
<dbReference type="PANTHER" id="PTHR30413">
    <property type="entry name" value="INNER MEMBRANE TRANSPORT PERMEASE"/>
    <property type="match status" value="1"/>
</dbReference>
<protein>
    <submittedName>
        <fullName evidence="5">Putative polysaccharide export protein</fullName>
    </submittedName>
</protein>
<proteinExistence type="inferred from homology"/>
<comment type="similarity">
    <text evidence="2">Belongs to the ABC-2 integral membrane protein family.</text>
</comment>
<reference evidence="5" key="3">
    <citation type="journal article" date="2010" name="J. Bacteriol.">
        <title>Identification of Tail Genes in temperate phage 16-3 of Sinorhizobium meliloti 41.</title>
        <authorList>
            <person name="Deak V."/>
            <person name="Lukacs R."/>
            <person name="Buzas Z."/>
            <person name="Palvolgyi A."/>
            <person name="Papp P."/>
            <person name="Orosz L."/>
            <person name="Putnoky P."/>
        </authorList>
    </citation>
    <scope>NUCLEOTIDE SEQUENCE</scope>
    <source>
        <strain evidence="5">Rm41</strain>
    </source>
</reference>
<keyword evidence="4" id="KW-0812">Transmembrane</keyword>
<feature type="transmembrane region" description="Helical" evidence="4">
    <location>
        <begin position="104"/>
        <end position="124"/>
    </location>
</feature>
<dbReference type="EMBL" id="AJ245666">
    <property type="protein sequence ID" value="CAB62158.1"/>
    <property type="molecule type" value="Genomic_DNA"/>
</dbReference>
<feature type="transmembrane region" description="Helical" evidence="4">
    <location>
        <begin position="29"/>
        <end position="51"/>
    </location>
</feature>
<reference evidence="5" key="2">
    <citation type="journal article" date="2004" name="J. Bacteriol.">
        <title>H protein of bacteriophage 16-3 and RkpM protein of Sinorhizobium meliloti 41 are involved in phage adsorption.</title>
        <authorList>
            <person name="Putnoky P."/>
            <person name="Deak V."/>
            <person name="Bekasi K."/>
            <person name="Palvolgyi A."/>
            <person name="Maasz A."/>
            <person name="Palagyi Z."/>
            <person name="Hoffmann G."/>
            <person name="Kerepesi I."/>
        </authorList>
    </citation>
    <scope>NUCLEOTIDE SEQUENCE</scope>
    <source>
        <strain evidence="5">Rm41</strain>
    </source>
</reference>
<dbReference type="PANTHER" id="PTHR30413:SF8">
    <property type="entry name" value="TRANSPORT PERMEASE PROTEIN"/>
    <property type="match status" value="1"/>
</dbReference>
<keyword evidence="4" id="KW-0472">Membrane</keyword>
<sequence length="255" mass="28305">MGHLTTHSRVVGALLVREMATRFGSKPGGYVWALLDPAAHILLMTVIFHAIARAPALGTSFALFFATGYIAFQFYQATTSYLNAAVKSNKTLLSYPNVAPIDTIVARFVLQMGTTSLVAFIVLARPSRHARRHGTPLALNPRGGGARLRLRPGVAIVNCVLFLKYPLYKQVFGIVNRPLFLISGVFFLPDSVPAPYRDHVLINPLVHIIMAFRKGFYPEYRAVGRDMDYLYGIAFLTLFAGMLVFTLSRKTLRNE</sequence>
<dbReference type="AlphaFoldDB" id="Q9R9L8"/>
<evidence type="ECO:0000256" key="1">
    <source>
        <dbReference type="ARBA" id="ARBA00004429"/>
    </source>
</evidence>
<organism evidence="5">
    <name type="scientific">Rhizobium meliloti</name>
    <name type="common">Ensifer meliloti</name>
    <name type="synonym">Sinorhizobium meliloti</name>
    <dbReference type="NCBI Taxonomy" id="382"/>
    <lineage>
        <taxon>Bacteria</taxon>
        <taxon>Pseudomonadati</taxon>
        <taxon>Pseudomonadota</taxon>
        <taxon>Alphaproteobacteria</taxon>
        <taxon>Hyphomicrobiales</taxon>
        <taxon>Rhizobiaceae</taxon>
        <taxon>Sinorhizobium/Ensifer group</taxon>
        <taxon>Sinorhizobium</taxon>
    </lineage>
</organism>
<name>Q9R9L8_RHIML</name>